<dbReference type="InterPro" id="IPR000600">
    <property type="entry name" value="ROK"/>
</dbReference>
<comment type="similarity">
    <text evidence="2">Belongs to the ROK (NagC/XylR) family.</text>
</comment>
<dbReference type="GO" id="GO:0016301">
    <property type="term" value="F:kinase activity"/>
    <property type="evidence" value="ECO:0007669"/>
    <property type="project" value="UniProtKB-KW"/>
</dbReference>
<evidence type="ECO:0000256" key="1">
    <source>
        <dbReference type="ARBA" id="ARBA00002486"/>
    </source>
</evidence>
<dbReference type="SUPFAM" id="SSF46785">
    <property type="entry name" value="Winged helix' DNA-binding domain"/>
    <property type="match status" value="1"/>
</dbReference>
<dbReference type="CDD" id="cd24076">
    <property type="entry name" value="ASKHA_ATPase_ROK_BsXylR-like"/>
    <property type="match status" value="1"/>
</dbReference>
<accession>A0ABT9LVP2</accession>
<evidence type="ECO:0000256" key="3">
    <source>
        <dbReference type="ARBA" id="ARBA00022629"/>
    </source>
</evidence>
<dbReference type="SUPFAM" id="SSF53067">
    <property type="entry name" value="Actin-like ATPase domain"/>
    <property type="match status" value="1"/>
</dbReference>
<proteinExistence type="inferred from homology"/>
<gene>
    <name evidence="4" type="ORF">J2S04_001279</name>
</gene>
<dbReference type="Gene3D" id="1.10.10.10">
    <property type="entry name" value="Winged helix-like DNA-binding domain superfamily/Winged helix DNA-binding domain"/>
    <property type="match status" value="1"/>
</dbReference>
<comment type="caution">
    <text evidence="4">The sequence shown here is derived from an EMBL/GenBank/DDBJ whole genome shotgun (WGS) entry which is preliminary data.</text>
</comment>
<dbReference type="Pfam" id="PF00480">
    <property type="entry name" value="ROK"/>
    <property type="match status" value="1"/>
</dbReference>
<reference evidence="4 5" key="1">
    <citation type="submission" date="2023-07" db="EMBL/GenBank/DDBJ databases">
        <title>Genomic Encyclopedia of Type Strains, Phase IV (KMG-IV): sequencing the most valuable type-strain genomes for metagenomic binning, comparative biology and taxonomic classification.</title>
        <authorList>
            <person name="Goeker M."/>
        </authorList>
    </citation>
    <scope>NUCLEOTIDE SEQUENCE [LARGE SCALE GENOMIC DNA]</scope>
    <source>
        <strain evidence="4 5">DSM 25924</strain>
    </source>
</reference>
<keyword evidence="5" id="KW-1185">Reference proteome</keyword>
<name>A0ABT9LVP2_9BACL</name>
<evidence type="ECO:0000313" key="4">
    <source>
        <dbReference type="EMBL" id="MDP9728342.1"/>
    </source>
</evidence>
<keyword evidence="4" id="KW-0808">Transferase</keyword>
<keyword evidence="3" id="KW-0859">Xylose metabolism</keyword>
<dbReference type="Gene3D" id="3.30.420.40">
    <property type="match status" value="2"/>
</dbReference>
<organism evidence="4 5">
    <name type="scientific">Alicyclobacillus tolerans</name>
    <dbReference type="NCBI Taxonomy" id="90970"/>
    <lineage>
        <taxon>Bacteria</taxon>
        <taxon>Bacillati</taxon>
        <taxon>Bacillota</taxon>
        <taxon>Bacilli</taxon>
        <taxon>Bacillales</taxon>
        <taxon>Alicyclobacillaceae</taxon>
        <taxon>Alicyclobacillus</taxon>
    </lineage>
</organism>
<dbReference type="PANTHER" id="PTHR18964:SF149">
    <property type="entry name" value="BIFUNCTIONAL UDP-N-ACETYLGLUCOSAMINE 2-EPIMERASE_N-ACETYLMANNOSAMINE KINASE"/>
    <property type="match status" value="1"/>
</dbReference>
<dbReference type="PROSITE" id="PS01125">
    <property type="entry name" value="ROK"/>
    <property type="match status" value="1"/>
</dbReference>
<sequence length="381" mass="41190">MMKEINKSIVTDIIRSQHPVSRARISEITGLNKATVSSLIDELIHEGLVIELGTGPSAVGRRPRMLGFNGRAGYAVGVAIDLHEVRFLLIDLLGKLEKSLVIASPVGMEVEQTVYQVVDVVQQIVQSAPSSPLGVIGVGIAVPGLVDFKKGVVWNAPNLHWMNIPLRKMLEAQLDLPVFIDNESNMGAIAEQWLGKGQNYSNFVYLSVTTGLGSGIVVNRQLMRGSGGIAGEVGHMVVVVDGLLCSCGNRGCLEMYASEKSLIEIFQQKSGKEVSTVEEIFQRAENGDVLAKAAISSVGRYLATGMNNLIHTCNPESVIVGGRITRFQSLLWEAMQPVLSKSMVDSFFHTKLEWSTLGQNAISLGAASLVIDHRFAKPTIL</sequence>
<dbReference type="InterPro" id="IPR036390">
    <property type="entry name" value="WH_DNA-bd_sf"/>
</dbReference>
<keyword evidence="4" id="KW-0418">Kinase</keyword>
<keyword evidence="3" id="KW-0119">Carbohydrate metabolism</keyword>
<evidence type="ECO:0000256" key="2">
    <source>
        <dbReference type="ARBA" id="ARBA00006479"/>
    </source>
</evidence>
<protein>
    <submittedName>
        <fullName evidence="4">NBD/HSP70 family sugar kinase</fullName>
    </submittedName>
</protein>
<dbReference type="EMBL" id="JAURUO010000006">
    <property type="protein sequence ID" value="MDP9728342.1"/>
    <property type="molecule type" value="Genomic_DNA"/>
</dbReference>
<dbReference type="PANTHER" id="PTHR18964">
    <property type="entry name" value="ROK (REPRESSOR, ORF, KINASE) FAMILY"/>
    <property type="match status" value="1"/>
</dbReference>
<dbReference type="InterPro" id="IPR049874">
    <property type="entry name" value="ROK_cs"/>
</dbReference>
<evidence type="ECO:0000313" key="5">
    <source>
        <dbReference type="Proteomes" id="UP001229209"/>
    </source>
</evidence>
<dbReference type="InterPro" id="IPR043129">
    <property type="entry name" value="ATPase_NBD"/>
</dbReference>
<dbReference type="InterPro" id="IPR036388">
    <property type="entry name" value="WH-like_DNA-bd_sf"/>
</dbReference>
<dbReference type="Proteomes" id="UP001229209">
    <property type="component" value="Unassembled WGS sequence"/>
</dbReference>
<comment type="function">
    <text evidence="1">Transcriptional repressor of xylose-utilizing enzymes.</text>
</comment>